<feature type="compositionally biased region" description="Low complexity" evidence="1">
    <location>
        <begin position="472"/>
        <end position="483"/>
    </location>
</feature>
<feature type="region of interest" description="Disordered" evidence="1">
    <location>
        <begin position="385"/>
        <end position="424"/>
    </location>
</feature>
<reference evidence="2 3" key="1">
    <citation type="submission" date="2024-04" db="EMBL/GenBank/DDBJ databases">
        <title>Tritrichomonas musculus Genome.</title>
        <authorList>
            <person name="Alves-Ferreira E."/>
            <person name="Grigg M."/>
            <person name="Lorenzi H."/>
            <person name="Galac M."/>
        </authorList>
    </citation>
    <scope>NUCLEOTIDE SEQUENCE [LARGE SCALE GENOMIC DNA]</scope>
    <source>
        <strain evidence="2 3">EAF2021</strain>
    </source>
</reference>
<name>A0ABR2KLR3_9EUKA</name>
<dbReference type="EMBL" id="JAPFFF010000004">
    <property type="protein sequence ID" value="KAK8892074.1"/>
    <property type="molecule type" value="Genomic_DNA"/>
</dbReference>
<evidence type="ECO:0000313" key="3">
    <source>
        <dbReference type="Proteomes" id="UP001470230"/>
    </source>
</evidence>
<feature type="region of interest" description="Disordered" evidence="1">
    <location>
        <begin position="445"/>
        <end position="588"/>
    </location>
</feature>
<keyword evidence="3" id="KW-1185">Reference proteome</keyword>
<dbReference type="Proteomes" id="UP001470230">
    <property type="component" value="Unassembled WGS sequence"/>
</dbReference>
<feature type="compositionally biased region" description="Basic and acidic residues" evidence="1">
    <location>
        <begin position="561"/>
        <end position="573"/>
    </location>
</feature>
<accession>A0ABR2KLR3</accession>
<feature type="compositionally biased region" description="Polar residues" evidence="1">
    <location>
        <begin position="510"/>
        <end position="520"/>
    </location>
</feature>
<feature type="compositionally biased region" description="Basic residues" evidence="1">
    <location>
        <begin position="401"/>
        <end position="413"/>
    </location>
</feature>
<feature type="region of interest" description="Disordered" evidence="1">
    <location>
        <begin position="314"/>
        <end position="333"/>
    </location>
</feature>
<sequence length="588" mass="66275">MGNSSSSSSIQSYLHNKENQEQFIISMNSTSPLFSDSLNHSSIVQSQALSVSYFCFFTCGSNRNLKFWQLKNFFVISLQVKNPPITQFYAIVHTFNEAKFLSTHIDKVAYANMISFMDSVPASLSREAYISRILNLYKNNDPLLYSKVYPLYRIRVPQPILDIAEPTLLGRNAHRNAQDENFSTTVSDHPSRLEVNSEYLEVSSTINEVGSSLINAGSKNRQSGQANTSNRQVPELKSRQFDVWSSVANDTTSFLDNDSEFNPNKSPPNNPINYANDIQTSSSFLNAITEPDSVDKDGLSTILDSQYTDYQADTTRHSELSSSFNSISEPGSYESSISQTFKEARKLKTKVHLHKHHNLDNEGSDDGAPYFLPSSSTVTVSESFFSPSTRMNSESSSRSSSRSHKRSRRRRRRYSNEEEEDDDNYSISYSDRSVAKRASKIHIFTDSNEDSMSQSSSSRRRSKSRNHERDSSSAAPSFVSESVISSTTGQKSSKKRNVGIDVDLHHDVGFTTSETSQKTSQYEKDERSRSSSSLSNGRSNRSNKGGRSRRRNDNYNDDNESENRIKNRKKDISMDLSKSQVDTIIESD</sequence>
<evidence type="ECO:0000313" key="2">
    <source>
        <dbReference type="EMBL" id="KAK8892074.1"/>
    </source>
</evidence>
<feature type="compositionally biased region" description="Low complexity" evidence="1">
    <location>
        <begin position="530"/>
        <end position="543"/>
    </location>
</feature>
<protein>
    <submittedName>
        <fullName evidence="2">Uncharacterized protein</fullName>
    </submittedName>
</protein>
<organism evidence="2 3">
    <name type="scientific">Tritrichomonas musculus</name>
    <dbReference type="NCBI Taxonomy" id="1915356"/>
    <lineage>
        <taxon>Eukaryota</taxon>
        <taxon>Metamonada</taxon>
        <taxon>Parabasalia</taxon>
        <taxon>Tritrichomonadida</taxon>
        <taxon>Tritrichomonadidae</taxon>
        <taxon>Tritrichomonas</taxon>
    </lineage>
</organism>
<feature type="compositionally biased region" description="Low complexity" evidence="1">
    <location>
        <begin position="385"/>
        <end position="400"/>
    </location>
</feature>
<comment type="caution">
    <text evidence="2">The sequence shown here is derived from an EMBL/GenBank/DDBJ whole genome shotgun (WGS) entry which is preliminary data.</text>
</comment>
<proteinExistence type="predicted"/>
<gene>
    <name evidence="2" type="ORF">M9Y10_029296</name>
</gene>
<evidence type="ECO:0000256" key="1">
    <source>
        <dbReference type="SAM" id="MobiDB-lite"/>
    </source>
</evidence>